<accession>A0A9Q9F2B2</accession>
<dbReference type="KEGG" id="mequ:KFV11_11555"/>
<dbReference type="RefSeq" id="WP_149459938.1">
    <property type="nucleotide sequence ID" value="NZ_CP073811.1"/>
</dbReference>
<organism evidence="2 4">
    <name type="scientific">Macrococcus equipercicus</name>
    <dbReference type="NCBI Taxonomy" id="69967"/>
    <lineage>
        <taxon>Bacteria</taxon>
        <taxon>Bacillati</taxon>
        <taxon>Bacillota</taxon>
        <taxon>Bacilli</taxon>
        <taxon>Bacillales</taxon>
        <taxon>Staphylococcaceae</taxon>
        <taxon>Macrococcus</taxon>
    </lineage>
</organism>
<sequence length="234" mass="25988">MDLYLYFSLTRREIERNEKNYRIYYATTLLLGGFTSTTLASEIKVSNNTNDVVNDAVKNEMTIVSEELINKANPFISVDDTNDKFILDKESARNTLTENEVELVQKQLNKTNHLLHEENVNYVQHGESLIPENNAKVEKSITTYSTSEGINKVEFYWWGAKIWISKTAVRKVLETGAEGGGAALGAYLGGVPGALLGTIAGSLVSKFGGPAAARAVYIKYNYALGIQDFQIFNK</sequence>
<proteinExistence type="predicted"/>
<gene>
    <name evidence="1" type="ORF">ERX35_011030</name>
    <name evidence="2" type="ORF">KFV11_11555</name>
</gene>
<dbReference type="AlphaFoldDB" id="A0A9Q9F2B2"/>
<dbReference type="Proteomes" id="UP000295735">
    <property type="component" value="Unassembled WGS sequence"/>
</dbReference>
<reference evidence="1 3" key="1">
    <citation type="submission" date="2019-09" db="EMBL/GenBank/DDBJ databases">
        <authorList>
            <person name="Mazhar S."/>
            <person name="Altermann E."/>
            <person name="Hill C."/>
            <person name="Mcauliffe O."/>
        </authorList>
    </citation>
    <scope>NUCLEOTIDE SEQUENCE [LARGE SCALE GENOMIC DNA]</scope>
    <source>
        <strain evidence="1 3">ATCC 51831</strain>
    </source>
</reference>
<reference evidence="2" key="2">
    <citation type="submission" date="2021-04" db="EMBL/GenBank/DDBJ databases">
        <title>Complete Genome Sequences of Macrococcus spp. from dog and cattle.</title>
        <authorList>
            <person name="Schwendener S."/>
            <person name="Perreten V."/>
        </authorList>
    </citation>
    <scope>NUCLEOTIDE SEQUENCE</scope>
    <source>
        <strain evidence="2">Epi0143-OL</strain>
        <plasmid evidence="2">pEpi0143-OL-2</plasmid>
    </source>
</reference>
<evidence type="ECO:0000313" key="4">
    <source>
        <dbReference type="Proteomes" id="UP001057381"/>
    </source>
</evidence>
<evidence type="ECO:0000313" key="1">
    <source>
        <dbReference type="EMBL" id="KAA1035780.1"/>
    </source>
</evidence>
<keyword evidence="2" id="KW-0614">Plasmid</keyword>
<dbReference type="OrthoDB" id="2364035at2"/>
<geneLocation type="plasmid" evidence="2 4">
    <name>pEpi0143-OL-2</name>
</geneLocation>
<evidence type="ECO:0000313" key="2">
    <source>
        <dbReference type="EMBL" id="UTH14953.1"/>
    </source>
</evidence>
<keyword evidence="3" id="KW-1185">Reference proteome</keyword>
<protein>
    <submittedName>
        <fullName evidence="2">Uncharacterized protein</fullName>
    </submittedName>
</protein>
<dbReference type="EMBL" id="SCWC02000014">
    <property type="protein sequence ID" value="KAA1035780.1"/>
    <property type="molecule type" value="Genomic_DNA"/>
</dbReference>
<name>A0A9Q9F2B2_9STAP</name>
<dbReference type="Proteomes" id="UP001057381">
    <property type="component" value="Plasmid pEpi0143-OL-2"/>
</dbReference>
<evidence type="ECO:0000313" key="3">
    <source>
        <dbReference type="Proteomes" id="UP000295735"/>
    </source>
</evidence>
<dbReference type="EMBL" id="CP073811">
    <property type="protein sequence ID" value="UTH14953.1"/>
    <property type="molecule type" value="Genomic_DNA"/>
</dbReference>